<keyword evidence="2" id="KW-1185">Reference proteome</keyword>
<dbReference type="EMBL" id="CATKSN020000362">
    <property type="protein sequence ID" value="CAI9149525.1"/>
    <property type="molecule type" value="Genomic_DNA"/>
</dbReference>
<protein>
    <submittedName>
        <fullName evidence="1">Uncharacterized protein</fullName>
    </submittedName>
</protein>
<organism evidence="1 2">
    <name type="scientific">Rangifer tarandus platyrhynchus</name>
    <name type="common">Svalbard reindeer</name>
    <dbReference type="NCBI Taxonomy" id="3082113"/>
    <lineage>
        <taxon>Eukaryota</taxon>
        <taxon>Metazoa</taxon>
        <taxon>Chordata</taxon>
        <taxon>Craniata</taxon>
        <taxon>Vertebrata</taxon>
        <taxon>Euteleostomi</taxon>
        <taxon>Mammalia</taxon>
        <taxon>Eutheria</taxon>
        <taxon>Laurasiatheria</taxon>
        <taxon>Artiodactyla</taxon>
        <taxon>Ruminantia</taxon>
        <taxon>Pecora</taxon>
        <taxon>Cervidae</taxon>
        <taxon>Odocoileinae</taxon>
        <taxon>Rangifer</taxon>
    </lineage>
</organism>
<sequence>MRTCPHTRQFGCAFVPLYVDLRVQRSTAYAELQRRSALQMSETHRKTVHGRLWVGLKLTDNRYEDRFDHGRVGTLLFAAAPPADFVSFARATLDFLRHRKSQRRNIIPPAHLPDWWQRRTTHKYTSSGRCSTGGVRLRVLELLPLLLKGVSPD</sequence>
<proteinExistence type="predicted"/>
<reference evidence="1" key="1">
    <citation type="submission" date="2023-04" db="EMBL/GenBank/DDBJ databases">
        <authorList>
            <consortium name="ELIXIR-Norway"/>
        </authorList>
    </citation>
    <scope>NUCLEOTIDE SEQUENCE [LARGE SCALE GENOMIC DNA]</scope>
</reference>
<dbReference type="Proteomes" id="UP001176941">
    <property type="component" value="Unassembled WGS sequence"/>
</dbReference>
<name>A0ABN8XLR8_RANTA</name>
<gene>
    <name evidence="1" type="ORF">MRATA1EN1_LOCUS31143</name>
</gene>
<evidence type="ECO:0000313" key="2">
    <source>
        <dbReference type="Proteomes" id="UP001176941"/>
    </source>
</evidence>
<accession>A0ABN8XLR8</accession>
<evidence type="ECO:0000313" key="1">
    <source>
        <dbReference type="EMBL" id="CAI9149525.1"/>
    </source>
</evidence>
<comment type="caution">
    <text evidence="1">The sequence shown here is derived from an EMBL/GenBank/DDBJ whole genome shotgun (WGS) entry which is preliminary data.</text>
</comment>